<evidence type="ECO:0000313" key="3">
    <source>
        <dbReference type="Proteomes" id="UP000799118"/>
    </source>
</evidence>
<protein>
    <recommendedName>
        <fullName evidence="4">Reverse transcriptase domain-containing protein</fullName>
    </recommendedName>
</protein>
<proteinExistence type="predicted"/>
<reference evidence="2" key="1">
    <citation type="journal article" date="2019" name="Environ. Microbiol.">
        <title>Fungal ecological strategies reflected in gene transcription - a case study of two litter decomposers.</title>
        <authorList>
            <person name="Barbi F."/>
            <person name="Kohler A."/>
            <person name="Barry K."/>
            <person name="Baskaran P."/>
            <person name="Daum C."/>
            <person name="Fauchery L."/>
            <person name="Ihrmark K."/>
            <person name="Kuo A."/>
            <person name="LaButti K."/>
            <person name="Lipzen A."/>
            <person name="Morin E."/>
            <person name="Grigoriev I.V."/>
            <person name="Henrissat B."/>
            <person name="Lindahl B."/>
            <person name="Martin F."/>
        </authorList>
    </citation>
    <scope>NUCLEOTIDE SEQUENCE</scope>
    <source>
        <strain evidence="2">JB14</strain>
    </source>
</reference>
<evidence type="ECO:0000256" key="1">
    <source>
        <dbReference type="SAM" id="MobiDB-lite"/>
    </source>
</evidence>
<gene>
    <name evidence="2" type="ORF">BT96DRAFT_961116</name>
</gene>
<accession>A0A6A4GBS8</accession>
<feature type="region of interest" description="Disordered" evidence="1">
    <location>
        <begin position="166"/>
        <end position="194"/>
    </location>
</feature>
<evidence type="ECO:0000313" key="2">
    <source>
        <dbReference type="EMBL" id="KAE9382992.1"/>
    </source>
</evidence>
<organism evidence="2 3">
    <name type="scientific">Gymnopus androsaceus JB14</name>
    <dbReference type="NCBI Taxonomy" id="1447944"/>
    <lineage>
        <taxon>Eukaryota</taxon>
        <taxon>Fungi</taxon>
        <taxon>Dikarya</taxon>
        <taxon>Basidiomycota</taxon>
        <taxon>Agaricomycotina</taxon>
        <taxon>Agaricomycetes</taxon>
        <taxon>Agaricomycetidae</taxon>
        <taxon>Agaricales</taxon>
        <taxon>Marasmiineae</taxon>
        <taxon>Omphalotaceae</taxon>
        <taxon>Gymnopus</taxon>
    </lineage>
</organism>
<name>A0A6A4GBS8_9AGAR</name>
<dbReference type="Proteomes" id="UP000799118">
    <property type="component" value="Unassembled WGS sequence"/>
</dbReference>
<dbReference type="AlphaFoldDB" id="A0A6A4GBS8"/>
<keyword evidence="3" id="KW-1185">Reference proteome</keyword>
<dbReference type="EMBL" id="ML770783">
    <property type="protein sequence ID" value="KAE9382992.1"/>
    <property type="molecule type" value="Genomic_DNA"/>
</dbReference>
<sequence length="194" mass="22383">MNLFADDTTVFLNEEDGLEDLEKILDNWCMALTAVFNIAKTQILPIGKKEYRLRIIMDRRASPDQRQIPEHIHIAMEDEAIRTLGAWYGHNLHDGVVWANQLEKIDESLENWNKSNPTMDGRKKIIQMVIGGMSQYLTQVQGMPKSVEKKLKKRIRQFLWAEKKISPSSSLSERKAWTPHIGSSGRPCEPPRRT</sequence>
<dbReference type="OrthoDB" id="2205812at2759"/>
<evidence type="ECO:0008006" key="4">
    <source>
        <dbReference type="Google" id="ProtNLM"/>
    </source>
</evidence>